<feature type="transmembrane region" description="Helical" evidence="1">
    <location>
        <begin position="187"/>
        <end position="215"/>
    </location>
</feature>
<keyword evidence="1" id="KW-0472">Membrane</keyword>
<sequence length="250" mass="26330">MDNASPVLSIAEWTLAAVSSKERAAEVVGDHLEQHGSIFSLWLSILRIAFARQWRWLIALPAAGLAGAPALAPYTTMWVAKDFAKGFAEGFAGSPQTQVSNSLSQPMDMALTGLVLASVAVCLWSVSALALLRYGLRSPIARLSGVLATLFTLGSCCMGGHHVLAFVLPVLAVVVALALVDSQGRRVLGCITLAGTAFWGAFLLIATTLARIVLIGGAREANAVALTGYTLCLLAEACVLAQSRRWLRLA</sequence>
<feature type="transmembrane region" description="Helical" evidence="1">
    <location>
        <begin position="221"/>
        <end position="241"/>
    </location>
</feature>
<proteinExistence type="predicted"/>
<dbReference type="Proteomes" id="UP000007113">
    <property type="component" value="Chromosome"/>
</dbReference>
<accession>G8NYP2</accession>
<feature type="transmembrane region" description="Helical" evidence="1">
    <location>
        <begin position="161"/>
        <end position="180"/>
    </location>
</feature>
<dbReference type="RefSeq" id="WP_014267972.1">
    <property type="nucleotide sequence ID" value="NC_016631.1"/>
</dbReference>
<feature type="transmembrane region" description="Helical" evidence="1">
    <location>
        <begin position="54"/>
        <end position="72"/>
    </location>
</feature>
<evidence type="ECO:0000313" key="2">
    <source>
        <dbReference type="EMBL" id="AEU39101.1"/>
    </source>
</evidence>
<gene>
    <name evidence="2" type="ordered locus">AciX8_4832</name>
</gene>
<dbReference type="AlphaFoldDB" id="G8NYP2"/>
<dbReference type="STRING" id="682795.AciX8_4832"/>
<organism evidence="2 3">
    <name type="scientific">Granulicella mallensis (strain ATCC BAA-1857 / DSM 23137 / MP5ACTX8)</name>
    <dbReference type="NCBI Taxonomy" id="682795"/>
    <lineage>
        <taxon>Bacteria</taxon>
        <taxon>Pseudomonadati</taxon>
        <taxon>Acidobacteriota</taxon>
        <taxon>Terriglobia</taxon>
        <taxon>Terriglobales</taxon>
        <taxon>Acidobacteriaceae</taxon>
        <taxon>Granulicella</taxon>
    </lineage>
</organism>
<feature type="transmembrane region" description="Helical" evidence="1">
    <location>
        <begin position="109"/>
        <end position="132"/>
    </location>
</feature>
<reference evidence="2 3" key="1">
    <citation type="submission" date="2011-11" db="EMBL/GenBank/DDBJ databases">
        <title>Complete sequence of Granulicella mallensis MP5ACTX8.</title>
        <authorList>
            <consortium name="US DOE Joint Genome Institute"/>
            <person name="Lucas S."/>
            <person name="Copeland A."/>
            <person name="Lapidus A."/>
            <person name="Cheng J.-F."/>
            <person name="Goodwin L."/>
            <person name="Pitluck S."/>
            <person name="Peters L."/>
            <person name="Lu M."/>
            <person name="Detter J.C."/>
            <person name="Han C."/>
            <person name="Tapia R."/>
            <person name="Land M."/>
            <person name="Hauser L."/>
            <person name="Kyrpides N."/>
            <person name="Ivanova N."/>
            <person name="Mikhailova N."/>
            <person name="Pagani I."/>
            <person name="Rawat S."/>
            <person name="Mannisto M."/>
            <person name="Haggblom M."/>
            <person name="Woyke T."/>
        </authorList>
    </citation>
    <scope>NUCLEOTIDE SEQUENCE [LARGE SCALE GENOMIC DNA]</scope>
    <source>
        <strain evidence="3">ATCC BAA-1857 / DSM 23137 / MP5ACTX8</strain>
    </source>
</reference>
<name>G8NYP2_GRAMM</name>
<evidence type="ECO:0000256" key="1">
    <source>
        <dbReference type="SAM" id="Phobius"/>
    </source>
</evidence>
<keyword evidence="1" id="KW-1133">Transmembrane helix</keyword>
<protein>
    <submittedName>
        <fullName evidence="2">Uncharacterized protein</fullName>
    </submittedName>
</protein>
<dbReference type="KEGG" id="gma:AciX8_4832"/>
<keyword evidence="1" id="KW-0812">Transmembrane</keyword>
<feature type="transmembrane region" description="Helical" evidence="1">
    <location>
        <begin position="139"/>
        <end position="155"/>
    </location>
</feature>
<dbReference type="HOGENOM" id="CLU_1110184_0_0_0"/>
<dbReference type="EMBL" id="CP003130">
    <property type="protein sequence ID" value="AEU39101.1"/>
    <property type="molecule type" value="Genomic_DNA"/>
</dbReference>
<keyword evidence="3" id="KW-1185">Reference proteome</keyword>
<evidence type="ECO:0000313" key="3">
    <source>
        <dbReference type="Proteomes" id="UP000007113"/>
    </source>
</evidence>